<dbReference type="GO" id="GO:0005886">
    <property type="term" value="C:plasma membrane"/>
    <property type="evidence" value="ECO:0007669"/>
    <property type="project" value="TreeGrafter"/>
</dbReference>
<proteinExistence type="predicted"/>
<feature type="transmembrane region" description="Helical" evidence="5">
    <location>
        <begin position="497"/>
        <end position="517"/>
    </location>
</feature>
<feature type="transmembrane region" description="Helical" evidence="5">
    <location>
        <begin position="115"/>
        <end position="136"/>
    </location>
</feature>
<protein>
    <recommendedName>
        <fullName evidence="8">MFS transporter</fullName>
    </recommendedName>
</protein>
<dbReference type="EMBL" id="QICL01000011">
    <property type="protein sequence ID" value="PXV64092.1"/>
    <property type="molecule type" value="Genomic_DNA"/>
</dbReference>
<evidence type="ECO:0000256" key="1">
    <source>
        <dbReference type="ARBA" id="ARBA00004141"/>
    </source>
</evidence>
<dbReference type="InterPro" id="IPR036259">
    <property type="entry name" value="MFS_trans_sf"/>
</dbReference>
<accession>A0A2V3PNC5</accession>
<feature type="transmembrane region" description="Helical" evidence="5">
    <location>
        <begin position="57"/>
        <end position="76"/>
    </location>
</feature>
<feature type="transmembrane region" description="Helical" evidence="5">
    <location>
        <begin position="88"/>
        <end position="109"/>
    </location>
</feature>
<keyword evidence="7" id="KW-1185">Reference proteome</keyword>
<feature type="transmembrane region" description="Helical" evidence="5">
    <location>
        <begin position="174"/>
        <end position="196"/>
    </location>
</feature>
<organism evidence="6 7">
    <name type="scientific">Dysgonomonas alginatilytica</name>
    <dbReference type="NCBI Taxonomy" id="1605892"/>
    <lineage>
        <taxon>Bacteria</taxon>
        <taxon>Pseudomonadati</taxon>
        <taxon>Bacteroidota</taxon>
        <taxon>Bacteroidia</taxon>
        <taxon>Bacteroidales</taxon>
        <taxon>Dysgonomonadaceae</taxon>
        <taxon>Dysgonomonas</taxon>
    </lineage>
</organism>
<keyword evidence="2 5" id="KW-0812">Transmembrane</keyword>
<dbReference type="PANTHER" id="PTHR23501">
    <property type="entry name" value="MAJOR FACILITATOR SUPERFAMILY"/>
    <property type="match status" value="1"/>
</dbReference>
<evidence type="ECO:0008006" key="8">
    <source>
        <dbReference type="Google" id="ProtNLM"/>
    </source>
</evidence>
<evidence type="ECO:0000256" key="2">
    <source>
        <dbReference type="ARBA" id="ARBA00022692"/>
    </source>
</evidence>
<comment type="subcellular location">
    <subcellularLocation>
        <location evidence="1">Membrane</location>
        <topology evidence="1">Multi-pass membrane protein</topology>
    </subcellularLocation>
</comment>
<dbReference type="GO" id="GO:0022857">
    <property type="term" value="F:transmembrane transporter activity"/>
    <property type="evidence" value="ECO:0007669"/>
    <property type="project" value="TreeGrafter"/>
</dbReference>
<evidence type="ECO:0000313" key="6">
    <source>
        <dbReference type="EMBL" id="PXV64092.1"/>
    </source>
</evidence>
<feature type="transmembrane region" description="Helical" evidence="5">
    <location>
        <begin position="342"/>
        <end position="361"/>
    </location>
</feature>
<evidence type="ECO:0000256" key="5">
    <source>
        <dbReference type="SAM" id="Phobius"/>
    </source>
</evidence>
<feature type="transmembrane region" description="Helical" evidence="5">
    <location>
        <begin position="235"/>
        <end position="256"/>
    </location>
</feature>
<sequence>MAVNNSSQHFRSWVPQWLVCVVALLVLIPVMLINGAYTGSSVDISGALGVLSEDINMAYYAASAGMAIAYPIIPLIKPVATSKTIIQVVLFCQFILSWICAITTSMEVITICSFFIGYFKAFTLLEIIAIIMPIFSPSNTRNEFYSKFYPITLTLGQLSLVLTAEFAYRYQWQHMYYFLIALLLFAMVLVVIFMAFGRKLIRIPYKEIDWYSFFQCSLLFMCILYVVTYGKTNDWFASNNIVVAAVLIPIVGWMFIRRQLITDGRPFVDLSVMKNRNSVVVYLFSFIMMFFASFTILTASYVNSVLRLDTTRSNELYLYMIPGIILGGFICYYFFKKAIRMAWLIFIGFSCFTLAIGLLYFNVEPMGLYEDLYIPMFLKGLGMLILFVALAVYAIQGLEPQQLIYNAFFLIGSRSVLAPAVGSSILSNWLYRLQQQNTVHLSESVDQLNPIANSLYSQTYTSSLLKGLSIEDAQRMAINALYSKVQIQALTISIKEILGYMLIMGIILLVVILLYFFKYKPVTLVAVGRDMH</sequence>
<feature type="transmembrane region" description="Helical" evidence="5">
    <location>
        <begin position="277"/>
        <end position="296"/>
    </location>
</feature>
<dbReference type="RefSeq" id="WP_110310653.1">
    <property type="nucleotide sequence ID" value="NZ_QICL01000011.1"/>
</dbReference>
<evidence type="ECO:0000256" key="3">
    <source>
        <dbReference type="ARBA" id="ARBA00022989"/>
    </source>
</evidence>
<dbReference type="SUPFAM" id="SSF103473">
    <property type="entry name" value="MFS general substrate transporter"/>
    <property type="match status" value="1"/>
</dbReference>
<dbReference type="AlphaFoldDB" id="A0A2V3PNC5"/>
<feature type="transmembrane region" description="Helical" evidence="5">
    <location>
        <begin position="373"/>
        <end position="395"/>
    </location>
</feature>
<dbReference type="Proteomes" id="UP000247973">
    <property type="component" value="Unassembled WGS sequence"/>
</dbReference>
<gene>
    <name evidence="6" type="ORF">CLV62_11150</name>
</gene>
<reference evidence="6 7" key="1">
    <citation type="submission" date="2018-03" db="EMBL/GenBank/DDBJ databases">
        <title>Genomic Encyclopedia of Archaeal and Bacterial Type Strains, Phase II (KMG-II): from individual species to whole genera.</title>
        <authorList>
            <person name="Goeker M."/>
        </authorList>
    </citation>
    <scope>NUCLEOTIDE SEQUENCE [LARGE SCALE GENOMIC DNA]</scope>
    <source>
        <strain evidence="6 7">DSM 100214</strain>
    </source>
</reference>
<evidence type="ECO:0000313" key="7">
    <source>
        <dbReference type="Proteomes" id="UP000247973"/>
    </source>
</evidence>
<dbReference type="PANTHER" id="PTHR23501:SF5">
    <property type="entry name" value="TRANSPORT PROTEIN"/>
    <property type="match status" value="1"/>
</dbReference>
<evidence type="ECO:0000256" key="4">
    <source>
        <dbReference type="ARBA" id="ARBA00023136"/>
    </source>
</evidence>
<feature type="transmembrane region" description="Helical" evidence="5">
    <location>
        <begin position="148"/>
        <end position="168"/>
    </location>
</feature>
<keyword evidence="4 5" id="KW-0472">Membrane</keyword>
<name>A0A2V3PNC5_9BACT</name>
<keyword evidence="3 5" id="KW-1133">Transmembrane helix</keyword>
<feature type="transmembrane region" description="Helical" evidence="5">
    <location>
        <begin position="17"/>
        <end position="37"/>
    </location>
</feature>
<comment type="caution">
    <text evidence="6">The sequence shown here is derived from an EMBL/GenBank/DDBJ whole genome shotgun (WGS) entry which is preliminary data.</text>
</comment>
<feature type="transmembrane region" description="Helical" evidence="5">
    <location>
        <begin position="208"/>
        <end position="229"/>
    </location>
</feature>
<dbReference type="OrthoDB" id="1404010at2"/>
<feature type="transmembrane region" description="Helical" evidence="5">
    <location>
        <begin position="316"/>
        <end position="335"/>
    </location>
</feature>